<feature type="compositionally biased region" description="Basic and acidic residues" evidence="1">
    <location>
        <begin position="48"/>
        <end position="58"/>
    </location>
</feature>
<gene>
    <name evidence="2" type="ORF">SLEP1_g34002</name>
</gene>
<name>A0AAV5KIR5_9ROSI</name>
<reference evidence="2 3" key="1">
    <citation type="journal article" date="2021" name="Commun. Biol.">
        <title>The genome of Shorea leprosula (Dipterocarpaceae) highlights the ecological relevance of drought in aseasonal tropical rainforests.</title>
        <authorList>
            <person name="Ng K.K.S."/>
            <person name="Kobayashi M.J."/>
            <person name="Fawcett J.A."/>
            <person name="Hatakeyama M."/>
            <person name="Paape T."/>
            <person name="Ng C.H."/>
            <person name="Ang C.C."/>
            <person name="Tnah L.H."/>
            <person name="Lee C.T."/>
            <person name="Nishiyama T."/>
            <person name="Sese J."/>
            <person name="O'Brien M.J."/>
            <person name="Copetti D."/>
            <person name="Mohd Noor M.I."/>
            <person name="Ong R.C."/>
            <person name="Putra M."/>
            <person name="Sireger I.Z."/>
            <person name="Indrioko S."/>
            <person name="Kosugi Y."/>
            <person name="Izuno A."/>
            <person name="Isagi Y."/>
            <person name="Lee S.L."/>
            <person name="Shimizu K.K."/>
        </authorList>
    </citation>
    <scope>NUCLEOTIDE SEQUENCE [LARGE SCALE GENOMIC DNA]</scope>
    <source>
        <strain evidence="2">214</strain>
    </source>
</reference>
<protein>
    <submittedName>
        <fullName evidence="2">Uncharacterized protein</fullName>
    </submittedName>
</protein>
<accession>A0AAV5KIR5</accession>
<keyword evidence="3" id="KW-1185">Reference proteome</keyword>
<comment type="caution">
    <text evidence="2">The sequence shown here is derived from an EMBL/GenBank/DDBJ whole genome shotgun (WGS) entry which is preliminary data.</text>
</comment>
<sequence length="58" mass="6345">MCGFVTILSGSFLLHNTKDGDGSTLATSLPMRSFKRLEEDGFDPEAIPLKRPDSSRTT</sequence>
<organism evidence="2 3">
    <name type="scientific">Rubroshorea leprosula</name>
    <dbReference type="NCBI Taxonomy" id="152421"/>
    <lineage>
        <taxon>Eukaryota</taxon>
        <taxon>Viridiplantae</taxon>
        <taxon>Streptophyta</taxon>
        <taxon>Embryophyta</taxon>
        <taxon>Tracheophyta</taxon>
        <taxon>Spermatophyta</taxon>
        <taxon>Magnoliopsida</taxon>
        <taxon>eudicotyledons</taxon>
        <taxon>Gunneridae</taxon>
        <taxon>Pentapetalae</taxon>
        <taxon>rosids</taxon>
        <taxon>malvids</taxon>
        <taxon>Malvales</taxon>
        <taxon>Dipterocarpaceae</taxon>
        <taxon>Rubroshorea</taxon>
    </lineage>
</organism>
<dbReference type="EMBL" id="BPVZ01000065">
    <property type="protein sequence ID" value="GKV24386.1"/>
    <property type="molecule type" value="Genomic_DNA"/>
</dbReference>
<dbReference type="AlphaFoldDB" id="A0AAV5KIR5"/>
<proteinExistence type="predicted"/>
<evidence type="ECO:0000313" key="3">
    <source>
        <dbReference type="Proteomes" id="UP001054252"/>
    </source>
</evidence>
<evidence type="ECO:0000256" key="1">
    <source>
        <dbReference type="SAM" id="MobiDB-lite"/>
    </source>
</evidence>
<evidence type="ECO:0000313" key="2">
    <source>
        <dbReference type="EMBL" id="GKV24386.1"/>
    </source>
</evidence>
<dbReference type="Proteomes" id="UP001054252">
    <property type="component" value="Unassembled WGS sequence"/>
</dbReference>
<feature type="region of interest" description="Disordered" evidence="1">
    <location>
        <begin position="37"/>
        <end position="58"/>
    </location>
</feature>